<dbReference type="STRING" id="796620.VIBC2010_15879"/>
<dbReference type="Proteomes" id="UP000002943">
    <property type="component" value="Unassembled WGS sequence"/>
</dbReference>
<evidence type="ECO:0000256" key="1">
    <source>
        <dbReference type="SAM" id="SignalP"/>
    </source>
</evidence>
<dbReference type="Pfam" id="PF07715">
    <property type="entry name" value="Plug"/>
    <property type="match status" value="1"/>
</dbReference>
<name>E3BEP0_9VIBR</name>
<sequence length="103" mass="11339">MITCKIFKHSTLTIALLTALSAPTLASEEVSKKSEQLEKISVLGKAYRNTATKTALAPEETPQGITVVDSDQLEQRGVESLSEAVRYAPGVVTENRRWCRNYV</sequence>
<dbReference type="InterPro" id="IPR012910">
    <property type="entry name" value="Plug_dom"/>
</dbReference>
<evidence type="ECO:0000259" key="2">
    <source>
        <dbReference type="Pfam" id="PF07715"/>
    </source>
</evidence>
<dbReference type="EMBL" id="AEIU01000003">
    <property type="protein sequence ID" value="EFP98407.1"/>
    <property type="molecule type" value="Genomic_DNA"/>
</dbReference>
<accession>E3BEP0</accession>
<evidence type="ECO:0000313" key="4">
    <source>
        <dbReference type="Proteomes" id="UP000002943"/>
    </source>
</evidence>
<evidence type="ECO:0000313" key="3">
    <source>
        <dbReference type="EMBL" id="EFP98407.1"/>
    </source>
</evidence>
<feature type="domain" description="TonB-dependent receptor plug" evidence="2">
    <location>
        <begin position="59"/>
        <end position="95"/>
    </location>
</feature>
<feature type="signal peptide" evidence="1">
    <location>
        <begin position="1"/>
        <end position="26"/>
    </location>
</feature>
<organism evidence="3 4">
    <name type="scientific">Vibrio caribbeanicus ATCC BAA-2122</name>
    <dbReference type="NCBI Taxonomy" id="796620"/>
    <lineage>
        <taxon>Bacteria</taxon>
        <taxon>Pseudomonadati</taxon>
        <taxon>Pseudomonadota</taxon>
        <taxon>Gammaproteobacteria</taxon>
        <taxon>Vibrionales</taxon>
        <taxon>Vibrionaceae</taxon>
        <taxon>Vibrio</taxon>
    </lineage>
</organism>
<protein>
    <recommendedName>
        <fullName evidence="2">TonB-dependent receptor plug domain-containing protein</fullName>
    </recommendedName>
</protein>
<dbReference type="InterPro" id="IPR037066">
    <property type="entry name" value="Plug_dom_sf"/>
</dbReference>
<comment type="caution">
    <text evidence="3">The sequence shown here is derived from an EMBL/GenBank/DDBJ whole genome shotgun (WGS) entry which is preliminary data.</text>
</comment>
<dbReference type="Gene3D" id="2.170.130.10">
    <property type="entry name" value="TonB-dependent receptor, plug domain"/>
    <property type="match status" value="1"/>
</dbReference>
<dbReference type="eggNOG" id="COG4773">
    <property type="taxonomic scope" value="Bacteria"/>
</dbReference>
<feature type="chain" id="PRO_5003166612" description="TonB-dependent receptor plug domain-containing protein" evidence="1">
    <location>
        <begin position="27"/>
        <end position="103"/>
    </location>
</feature>
<keyword evidence="1" id="KW-0732">Signal</keyword>
<proteinExistence type="predicted"/>
<keyword evidence="4" id="KW-1185">Reference proteome</keyword>
<gene>
    <name evidence="3" type="ORF">VIBC2010_15879</name>
</gene>
<dbReference type="SUPFAM" id="SSF56935">
    <property type="entry name" value="Porins"/>
    <property type="match status" value="1"/>
</dbReference>
<reference evidence="3 4" key="1">
    <citation type="journal article" date="2012" name="Int. J. Syst. Evol. Microbiol.">
        <title>Vibrio caribbeanicus sp. nov., isolated from the marine sponge Scleritoderma cyanea.</title>
        <authorList>
            <person name="Hoffmann M."/>
            <person name="Monday S.R."/>
            <person name="Allard M.W."/>
            <person name="Strain E.A."/>
            <person name="Whittaker P."/>
            <person name="Naum M."/>
            <person name="McCarthy P.J."/>
            <person name="Lopez J.V."/>
            <person name="Fischer M."/>
            <person name="Brown E.W."/>
        </authorList>
    </citation>
    <scope>NUCLEOTIDE SEQUENCE [LARGE SCALE GENOMIC DNA]</scope>
    <source>
        <strain evidence="3 4">ATCC BAA-2122</strain>
    </source>
</reference>
<dbReference type="AlphaFoldDB" id="E3BEP0"/>